<dbReference type="InterPro" id="IPR044993">
    <property type="entry name" value="BXL"/>
</dbReference>
<proteinExistence type="predicted"/>
<keyword evidence="5" id="KW-1185">Reference proteome</keyword>
<evidence type="ECO:0000256" key="1">
    <source>
        <dbReference type="ARBA" id="ARBA00022801"/>
    </source>
</evidence>
<name>A0A6A1W861_9ROSI</name>
<dbReference type="GO" id="GO:0031222">
    <property type="term" value="P:arabinan catabolic process"/>
    <property type="evidence" value="ECO:0007669"/>
    <property type="project" value="TreeGrafter"/>
</dbReference>
<protein>
    <submittedName>
        <fullName evidence="4">Putative beta-D-xylosidase 5</fullName>
    </submittedName>
</protein>
<keyword evidence="1" id="KW-0378">Hydrolase</keyword>
<feature type="domain" description="Glycoside hydrolase family 3 C-terminal" evidence="3">
    <location>
        <begin position="11"/>
        <end position="162"/>
    </location>
</feature>
<dbReference type="Pfam" id="PF01915">
    <property type="entry name" value="Glyco_hydro_3_C"/>
    <property type="match status" value="1"/>
</dbReference>
<dbReference type="PANTHER" id="PTHR42721:SF11">
    <property type="entry name" value="BETA-D-XYLOSIDASE 5-RELATED"/>
    <property type="match status" value="1"/>
</dbReference>
<dbReference type="GO" id="GO:0009044">
    <property type="term" value="F:xylan 1,4-beta-xylosidase activity"/>
    <property type="evidence" value="ECO:0007669"/>
    <property type="project" value="InterPro"/>
</dbReference>
<dbReference type="AlphaFoldDB" id="A0A6A1W861"/>
<dbReference type="SUPFAM" id="SSF52279">
    <property type="entry name" value="Beta-D-glucan exohydrolase, C-terminal domain"/>
    <property type="match status" value="1"/>
</dbReference>
<comment type="caution">
    <text evidence="4">The sequence shown here is derived from an EMBL/GenBank/DDBJ whole genome shotgun (WGS) entry which is preliminary data.</text>
</comment>
<evidence type="ECO:0000313" key="5">
    <source>
        <dbReference type="Proteomes" id="UP000516437"/>
    </source>
</evidence>
<dbReference type="InterPro" id="IPR013783">
    <property type="entry name" value="Ig-like_fold"/>
</dbReference>
<accession>A0A6A1W861</accession>
<evidence type="ECO:0000313" key="4">
    <source>
        <dbReference type="EMBL" id="KAB1221365.1"/>
    </source>
</evidence>
<dbReference type="Gene3D" id="3.40.50.1700">
    <property type="entry name" value="Glycoside hydrolase family 3 C-terminal domain"/>
    <property type="match status" value="1"/>
</dbReference>
<reference evidence="4 5" key="1">
    <citation type="journal article" date="2019" name="Plant Biotechnol. J.">
        <title>The red bayberry genome and genetic basis of sex determination.</title>
        <authorList>
            <person name="Jia H.M."/>
            <person name="Jia H.J."/>
            <person name="Cai Q.L."/>
            <person name="Wang Y."/>
            <person name="Zhao H.B."/>
            <person name="Yang W.F."/>
            <person name="Wang G.Y."/>
            <person name="Li Y.H."/>
            <person name="Zhan D.L."/>
            <person name="Shen Y.T."/>
            <person name="Niu Q.F."/>
            <person name="Chang L."/>
            <person name="Qiu J."/>
            <person name="Zhao L."/>
            <person name="Xie H.B."/>
            <person name="Fu W.Y."/>
            <person name="Jin J."/>
            <person name="Li X.W."/>
            <person name="Jiao Y."/>
            <person name="Zhou C.C."/>
            <person name="Tu T."/>
            <person name="Chai C.Y."/>
            <person name="Gao J.L."/>
            <person name="Fan L.J."/>
            <person name="van de Weg E."/>
            <person name="Wang J.Y."/>
            <person name="Gao Z.S."/>
        </authorList>
    </citation>
    <scope>NUCLEOTIDE SEQUENCE [LARGE SCALE GENOMIC DNA]</scope>
    <source>
        <tissue evidence="4">Leaves</tissue>
    </source>
</reference>
<dbReference type="GO" id="GO:0046556">
    <property type="term" value="F:alpha-L-arabinofuranosidase activity"/>
    <property type="evidence" value="ECO:0007669"/>
    <property type="project" value="TreeGrafter"/>
</dbReference>
<dbReference type="GO" id="GO:0045493">
    <property type="term" value="P:xylan catabolic process"/>
    <property type="evidence" value="ECO:0007669"/>
    <property type="project" value="InterPro"/>
</dbReference>
<dbReference type="Proteomes" id="UP000516437">
    <property type="component" value="Chromosome 2"/>
</dbReference>
<dbReference type="PANTHER" id="PTHR42721">
    <property type="entry name" value="SUGAR HYDROLASE-RELATED"/>
    <property type="match status" value="1"/>
</dbReference>
<keyword evidence="2" id="KW-0326">Glycosidase</keyword>
<dbReference type="InterPro" id="IPR002772">
    <property type="entry name" value="Glyco_hydro_3_C"/>
</dbReference>
<sequence>MGCGDIACRNDTFIGQALNAAKKADATVILAGLDLSVKAEGLDRVNLVLPGYQTQLINQVVEVAKGPVILVILSAGGVDISFVKEHENIKAILWAGYPGEEGGGAIADEDACPLHGYEASYGDEFPMTSMPLSRSLAWGTRGGHANSTTAFTDYPFGYGLSYTKFRHRLLYSKRPSLHINLNNLQHCRDLTYASNVHKPSCPAVLIDDLKCQQNIEFQVEVKNVGLRDGSGVIIVYSRPPQEIVGAPLKQVIGFQRVGTQLWLEMA</sequence>
<organism evidence="4 5">
    <name type="scientific">Morella rubra</name>
    <name type="common">Chinese bayberry</name>
    <dbReference type="NCBI Taxonomy" id="262757"/>
    <lineage>
        <taxon>Eukaryota</taxon>
        <taxon>Viridiplantae</taxon>
        <taxon>Streptophyta</taxon>
        <taxon>Embryophyta</taxon>
        <taxon>Tracheophyta</taxon>
        <taxon>Spermatophyta</taxon>
        <taxon>Magnoliopsida</taxon>
        <taxon>eudicotyledons</taxon>
        <taxon>Gunneridae</taxon>
        <taxon>Pentapetalae</taxon>
        <taxon>rosids</taxon>
        <taxon>fabids</taxon>
        <taxon>Fagales</taxon>
        <taxon>Myricaceae</taxon>
        <taxon>Morella</taxon>
    </lineage>
</organism>
<gene>
    <name evidence="4" type="ORF">CJ030_MR2G004065</name>
</gene>
<dbReference type="InterPro" id="IPR036881">
    <property type="entry name" value="Glyco_hydro_3_C_sf"/>
</dbReference>
<dbReference type="EMBL" id="RXIC02000020">
    <property type="protein sequence ID" value="KAB1221365.1"/>
    <property type="molecule type" value="Genomic_DNA"/>
</dbReference>
<dbReference type="Gene3D" id="2.60.40.10">
    <property type="entry name" value="Immunoglobulins"/>
    <property type="match status" value="1"/>
</dbReference>
<evidence type="ECO:0000259" key="3">
    <source>
        <dbReference type="Pfam" id="PF01915"/>
    </source>
</evidence>
<dbReference type="OrthoDB" id="47059at2759"/>
<evidence type="ECO:0000256" key="2">
    <source>
        <dbReference type="ARBA" id="ARBA00023295"/>
    </source>
</evidence>